<protein>
    <submittedName>
        <fullName evidence="2">Uncharacterized protein</fullName>
    </submittedName>
</protein>
<reference evidence="2 3" key="1">
    <citation type="journal article" date="2013" name="Proc. Natl. Acad. Sci. U.S.A.">
        <title>Genome of an arbuscular mycorrhizal fungus provides insight into the oldest plant symbiosis.</title>
        <authorList>
            <person name="Tisserant E."/>
            <person name="Malbreil M."/>
            <person name="Kuo A."/>
            <person name="Kohler A."/>
            <person name="Symeonidi A."/>
            <person name="Balestrini R."/>
            <person name="Charron P."/>
            <person name="Duensing N."/>
            <person name="Frei Dit Frey N."/>
            <person name="Gianinazzi-Pearson V."/>
            <person name="Gilbert L.B."/>
            <person name="Handa Y."/>
            <person name="Herr J.R."/>
            <person name="Hijri M."/>
            <person name="Koul R."/>
            <person name="Kawaguchi M."/>
            <person name="Krajinski F."/>
            <person name="Lammers P.J."/>
            <person name="Masclaux F.G."/>
            <person name="Murat C."/>
            <person name="Morin E."/>
            <person name="Ndikumana S."/>
            <person name="Pagni M."/>
            <person name="Petitpierre D."/>
            <person name="Requena N."/>
            <person name="Rosikiewicz P."/>
            <person name="Riley R."/>
            <person name="Saito K."/>
            <person name="San Clemente H."/>
            <person name="Shapiro H."/>
            <person name="van Tuinen D."/>
            <person name="Becard G."/>
            <person name="Bonfante P."/>
            <person name="Paszkowski U."/>
            <person name="Shachar-Hill Y.Y."/>
            <person name="Tuskan G.A."/>
            <person name="Young P.W."/>
            <person name="Sanders I.R."/>
            <person name="Henrissat B."/>
            <person name="Rensing S.A."/>
            <person name="Grigoriev I.V."/>
            <person name="Corradi N."/>
            <person name="Roux C."/>
            <person name="Martin F."/>
        </authorList>
    </citation>
    <scope>NUCLEOTIDE SEQUENCE [LARGE SCALE GENOMIC DNA]</scope>
    <source>
        <strain evidence="2 3">DAOM 197198</strain>
    </source>
</reference>
<evidence type="ECO:0000313" key="2">
    <source>
        <dbReference type="EMBL" id="POG63426.1"/>
    </source>
</evidence>
<evidence type="ECO:0000313" key="3">
    <source>
        <dbReference type="Proteomes" id="UP000018888"/>
    </source>
</evidence>
<dbReference type="Proteomes" id="UP000018888">
    <property type="component" value="Unassembled WGS sequence"/>
</dbReference>
<dbReference type="AlphaFoldDB" id="A0A2P4PDF3"/>
<feature type="compositionally biased region" description="Basic and acidic residues" evidence="1">
    <location>
        <begin position="370"/>
        <end position="381"/>
    </location>
</feature>
<proteinExistence type="predicted"/>
<dbReference type="EMBL" id="AUPC02000267">
    <property type="protein sequence ID" value="POG63426.1"/>
    <property type="molecule type" value="Genomic_DNA"/>
</dbReference>
<feature type="compositionally biased region" description="Polar residues" evidence="1">
    <location>
        <begin position="121"/>
        <end position="141"/>
    </location>
</feature>
<organism evidence="2 3">
    <name type="scientific">Rhizophagus irregularis (strain DAOM 181602 / DAOM 197198 / MUCL 43194)</name>
    <name type="common">Arbuscular mycorrhizal fungus</name>
    <name type="synonym">Glomus intraradices</name>
    <dbReference type="NCBI Taxonomy" id="747089"/>
    <lineage>
        <taxon>Eukaryota</taxon>
        <taxon>Fungi</taxon>
        <taxon>Fungi incertae sedis</taxon>
        <taxon>Mucoromycota</taxon>
        <taxon>Glomeromycotina</taxon>
        <taxon>Glomeromycetes</taxon>
        <taxon>Glomerales</taxon>
        <taxon>Glomeraceae</taxon>
        <taxon>Rhizophagus</taxon>
    </lineage>
</organism>
<feature type="compositionally biased region" description="Low complexity" evidence="1">
    <location>
        <begin position="180"/>
        <end position="196"/>
    </location>
</feature>
<accession>A0A2P4PDF3</accession>
<feature type="region of interest" description="Disordered" evidence="1">
    <location>
        <begin position="348"/>
        <end position="400"/>
    </location>
</feature>
<keyword evidence="3" id="KW-1185">Reference proteome</keyword>
<sequence>MGPKNRKAKYIPYIPVDEYIINFTDQFRRMMSHFLTQSEIYTSSELYQTHVTKSLLGWQDIIEPCNAAENSSEFTGPLRPEVFFGIVSAATAKARQELEKITTRYQNAYNNALVQRIATETKPNNKGKQSNQSENSNSARSQPPPVIDKSMDIDTDIYPNIAEGQSNQEGNLIDPSIAPSTNTTIGTSASAAITQTESKKKNSKITKLTMNNNVIHDTQKSQTQHKYQSVWTKILLSPLADSEFVMRTWSKQLGGIDVRWYLEFWKLKDRKECERYQAKINIPADATDDMMNNYVSGLPFFTFLQKTGKVKSYRSIKDKGNKFVILYFETQKDLHDFMDLVQPWKVTISHAPPKPNDKSSKDKKKRKKDAKQDQKKTKNDIKGPSSKSRHKPKQDKMDTDTRALLLRLLNLLA</sequence>
<name>A0A2P4PDF3_RHIID</name>
<evidence type="ECO:0000256" key="1">
    <source>
        <dbReference type="SAM" id="MobiDB-lite"/>
    </source>
</evidence>
<feature type="region of interest" description="Disordered" evidence="1">
    <location>
        <begin position="119"/>
        <end position="204"/>
    </location>
</feature>
<reference evidence="2 3" key="2">
    <citation type="journal article" date="2018" name="New Phytol.">
        <title>High intraspecific genome diversity in the model arbuscular mycorrhizal symbiont Rhizophagus irregularis.</title>
        <authorList>
            <person name="Chen E.C.H."/>
            <person name="Morin E."/>
            <person name="Beaudet D."/>
            <person name="Noel J."/>
            <person name="Yildirir G."/>
            <person name="Ndikumana S."/>
            <person name="Charron P."/>
            <person name="St-Onge C."/>
            <person name="Giorgi J."/>
            <person name="Kruger M."/>
            <person name="Marton T."/>
            <person name="Ropars J."/>
            <person name="Grigoriev I.V."/>
            <person name="Hainaut M."/>
            <person name="Henrissat B."/>
            <person name="Roux C."/>
            <person name="Martin F."/>
            <person name="Corradi N."/>
        </authorList>
    </citation>
    <scope>NUCLEOTIDE SEQUENCE [LARGE SCALE GENOMIC DNA]</scope>
    <source>
        <strain evidence="2 3">DAOM 197198</strain>
    </source>
</reference>
<dbReference type="VEuPathDB" id="FungiDB:RhiirFUN_026702"/>
<gene>
    <name evidence="2" type="ORF">GLOIN_2v1784074</name>
</gene>
<comment type="caution">
    <text evidence="2">The sequence shown here is derived from an EMBL/GenBank/DDBJ whole genome shotgun (WGS) entry which is preliminary data.</text>
</comment>